<comment type="subcellular location">
    <subcellularLocation>
        <location evidence="1 9">Cytoplasm</location>
    </subcellularLocation>
</comment>
<keyword evidence="7 9" id="KW-0067">ATP-binding</keyword>
<evidence type="ECO:0000256" key="3">
    <source>
        <dbReference type="ARBA" id="ARBA00022490"/>
    </source>
</evidence>
<dbReference type="PANTHER" id="PTHR21060">
    <property type="entry name" value="ACETATE KINASE"/>
    <property type="match status" value="1"/>
</dbReference>
<dbReference type="GO" id="GO:0005524">
    <property type="term" value="F:ATP binding"/>
    <property type="evidence" value="ECO:0007669"/>
    <property type="project" value="UniProtKB-KW"/>
</dbReference>
<accession>A0A940P3Y4</accession>
<dbReference type="Pfam" id="PF00871">
    <property type="entry name" value="Acetate_kinase"/>
    <property type="match status" value="1"/>
</dbReference>
<keyword evidence="3 9" id="KW-0963">Cytoplasm</keyword>
<evidence type="ECO:0000256" key="2">
    <source>
        <dbReference type="ARBA" id="ARBA00008748"/>
    </source>
</evidence>
<evidence type="ECO:0000256" key="5">
    <source>
        <dbReference type="ARBA" id="ARBA00022741"/>
    </source>
</evidence>
<dbReference type="Gene3D" id="3.30.420.40">
    <property type="match status" value="2"/>
</dbReference>
<reference evidence="11" key="1">
    <citation type="submission" date="2020-12" db="EMBL/GenBank/DDBJ databases">
        <title>Vagococcus allomyrinae sp. nov. and Enterococcus lavae sp. nov., isolated from the larvae of Allomyrina dichotoma.</title>
        <authorList>
            <person name="Lee S.D."/>
        </authorList>
    </citation>
    <scope>NUCLEOTIDE SEQUENCE</scope>
    <source>
        <strain evidence="11">BWB3-3</strain>
    </source>
</reference>
<evidence type="ECO:0000256" key="8">
    <source>
        <dbReference type="ARBA" id="ARBA00048596"/>
    </source>
</evidence>
<evidence type="ECO:0000256" key="4">
    <source>
        <dbReference type="ARBA" id="ARBA00022679"/>
    </source>
</evidence>
<dbReference type="PANTHER" id="PTHR21060:SF3">
    <property type="entry name" value="BUTYRATE KINASE 2-RELATED"/>
    <property type="match status" value="1"/>
</dbReference>
<sequence length="367" mass="39640">MSKTVLAINPGSTSTKIALFQGQTCVFEDSIDHPATVLQKYPKVIDQLEARSRLLKQVLADHQVSLVELEGVVGRGGLLHPMAAGTYEVNQAMKADLIAEVSGSHASNLGAFMAEEIAELAGVSAYIVDPVVVDELQEVARFSGNQLFERRSIFHALNQKAVARKVATQLNRHYEELRLIVAHLGGGISIGAHLNGRVVDVNNALDGEGPFSPERSGSLPMADFLAYSLNQQEKGRVGLMKELVGRGGLVSYLGTNDLREVEAQMAQGDQRAKAVFQAMVYQVAKCIGEQAVVLKGQIDGIVLTGGLAFSQQFVEELGTYIRWLGPLFIEPGEDEMNALNQGAQSVLKGEETAKTYFGKGDPHVKKL</sequence>
<keyword evidence="5 9" id="KW-0547">Nucleotide-binding</keyword>
<gene>
    <name evidence="9 11" type="primary">buk</name>
    <name evidence="11" type="ORF">I6N95_06165</name>
</gene>
<dbReference type="GO" id="GO:0006083">
    <property type="term" value="P:acetate metabolic process"/>
    <property type="evidence" value="ECO:0007669"/>
    <property type="project" value="TreeGrafter"/>
</dbReference>
<keyword evidence="6 9" id="KW-0418">Kinase</keyword>
<keyword evidence="12" id="KW-1185">Reference proteome</keyword>
<evidence type="ECO:0000256" key="10">
    <source>
        <dbReference type="RuleBase" id="RU003835"/>
    </source>
</evidence>
<dbReference type="PIRSF" id="PIRSF036458">
    <property type="entry name" value="Butyrate_kin"/>
    <property type="match status" value="1"/>
</dbReference>
<dbReference type="InterPro" id="IPR011245">
    <property type="entry name" value="Butyrate_kin"/>
</dbReference>
<dbReference type="NCBIfam" id="TIGR02707">
    <property type="entry name" value="butyr_kinase"/>
    <property type="match status" value="1"/>
</dbReference>
<dbReference type="GO" id="GO:0047761">
    <property type="term" value="F:butyrate kinase activity"/>
    <property type="evidence" value="ECO:0007669"/>
    <property type="project" value="UniProtKB-UniRule"/>
</dbReference>
<dbReference type="PROSITE" id="PS01076">
    <property type="entry name" value="ACETATE_KINASE_2"/>
    <property type="match status" value="1"/>
</dbReference>
<evidence type="ECO:0000313" key="12">
    <source>
        <dbReference type="Proteomes" id="UP000674938"/>
    </source>
</evidence>
<evidence type="ECO:0000256" key="7">
    <source>
        <dbReference type="ARBA" id="ARBA00022840"/>
    </source>
</evidence>
<dbReference type="EC" id="2.7.2.7" evidence="9"/>
<dbReference type="CDD" id="cd24011">
    <property type="entry name" value="ASKHA_NBD_BK"/>
    <property type="match status" value="1"/>
</dbReference>
<dbReference type="AlphaFoldDB" id="A0A940P3Y4"/>
<evidence type="ECO:0000313" key="11">
    <source>
        <dbReference type="EMBL" id="MBP1040580.1"/>
    </source>
</evidence>
<dbReference type="PROSITE" id="PS01075">
    <property type="entry name" value="ACETATE_KINASE_1"/>
    <property type="match status" value="1"/>
</dbReference>
<proteinExistence type="inferred from homology"/>
<dbReference type="InterPro" id="IPR000890">
    <property type="entry name" value="Aliphatic_acid_kin_short-chain"/>
</dbReference>
<keyword evidence="4 9" id="KW-0808">Transferase</keyword>
<evidence type="ECO:0000256" key="6">
    <source>
        <dbReference type="ARBA" id="ARBA00022777"/>
    </source>
</evidence>
<comment type="similarity">
    <text evidence="2 9 10">Belongs to the acetokinase family.</text>
</comment>
<comment type="catalytic activity">
    <reaction evidence="8 9">
        <text>butanoate + ATP = butanoyl phosphate + ADP</text>
        <dbReference type="Rhea" id="RHEA:13585"/>
        <dbReference type="ChEBI" id="CHEBI:17968"/>
        <dbReference type="ChEBI" id="CHEBI:30616"/>
        <dbReference type="ChEBI" id="CHEBI:58079"/>
        <dbReference type="ChEBI" id="CHEBI:456216"/>
        <dbReference type="EC" id="2.7.2.7"/>
    </reaction>
</comment>
<dbReference type="GO" id="GO:0005737">
    <property type="term" value="C:cytoplasm"/>
    <property type="evidence" value="ECO:0007669"/>
    <property type="project" value="UniProtKB-SubCell"/>
</dbReference>
<dbReference type="Proteomes" id="UP000674938">
    <property type="component" value="Unassembled WGS sequence"/>
</dbReference>
<dbReference type="EMBL" id="JAEEGA010000003">
    <property type="protein sequence ID" value="MBP1040580.1"/>
    <property type="molecule type" value="Genomic_DNA"/>
</dbReference>
<protein>
    <recommendedName>
        <fullName evidence="9">Probable butyrate kinase</fullName>
        <shortName evidence="9">BK</shortName>
        <ecNumber evidence="9">2.7.2.7</ecNumber>
    </recommendedName>
    <alternativeName>
        <fullName evidence="9">Branched-chain carboxylic acid kinase</fullName>
    </alternativeName>
</protein>
<organism evidence="11 12">
    <name type="scientific">Vagococcus allomyrinae</name>
    <dbReference type="NCBI Taxonomy" id="2794353"/>
    <lineage>
        <taxon>Bacteria</taxon>
        <taxon>Bacillati</taxon>
        <taxon>Bacillota</taxon>
        <taxon>Bacilli</taxon>
        <taxon>Lactobacillales</taxon>
        <taxon>Enterococcaceae</taxon>
        <taxon>Vagococcus</taxon>
    </lineage>
</organism>
<evidence type="ECO:0000256" key="9">
    <source>
        <dbReference type="HAMAP-Rule" id="MF_00542"/>
    </source>
</evidence>
<dbReference type="GO" id="GO:0008776">
    <property type="term" value="F:acetate kinase activity"/>
    <property type="evidence" value="ECO:0007669"/>
    <property type="project" value="TreeGrafter"/>
</dbReference>
<dbReference type="InterPro" id="IPR023865">
    <property type="entry name" value="Aliphatic_acid_kinase_CS"/>
</dbReference>
<dbReference type="HAMAP" id="MF_00542">
    <property type="entry name" value="Butyrate_kinase"/>
    <property type="match status" value="1"/>
</dbReference>
<evidence type="ECO:0000256" key="1">
    <source>
        <dbReference type="ARBA" id="ARBA00004496"/>
    </source>
</evidence>
<dbReference type="SUPFAM" id="SSF53067">
    <property type="entry name" value="Actin-like ATPase domain"/>
    <property type="match status" value="2"/>
</dbReference>
<dbReference type="RefSeq" id="WP_209525698.1">
    <property type="nucleotide sequence ID" value="NZ_JAEEGA010000003.1"/>
</dbReference>
<dbReference type="PRINTS" id="PR00471">
    <property type="entry name" value="ACETATEKNASE"/>
</dbReference>
<dbReference type="NCBIfam" id="NF002834">
    <property type="entry name" value="PRK03011.1-5"/>
    <property type="match status" value="1"/>
</dbReference>
<name>A0A940P3Y4_9ENTE</name>
<dbReference type="InterPro" id="IPR043129">
    <property type="entry name" value="ATPase_NBD"/>
</dbReference>
<comment type="caution">
    <text evidence="11">The sequence shown here is derived from an EMBL/GenBank/DDBJ whole genome shotgun (WGS) entry which is preliminary data.</text>
</comment>